<feature type="compositionally biased region" description="Polar residues" evidence="1">
    <location>
        <begin position="1"/>
        <end position="11"/>
    </location>
</feature>
<proteinExistence type="predicted"/>
<evidence type="ECO:0000313" key="3">
    <source>
        <dbReference type="Proteomes" id="UP000606974"/>
    </source>
</evidence>
<dbReference type="EMBL" id="JAACFV010000073">
    <property type="protein sequence ID" value="KAF7507203.1"/>
    <property type="molecule type" value="Genomic_DNA"/>
</dbReference>
<dbReference type="Proteomes" id="UP000606974">
    <property type="component" value="Unassembled WGS sequence"/>
</dbReference>
<name>A0A8H7AE22_9EURO</name>
<comment type="caution">
    <text evidence="2">The sequence shown here is derived from an EMBL/GenBank/DDBJ whole genome shotgun (WGS) entry which is preliminary data.</text>
</comment>
<accession>A0A8H7AE22</accession>
<dbReference type="AlphaFoldDB" id="A0A8H7AE22"/>
<reference evidence="2" key="1">
    <citation type="submission" date="2020-02" db="EMBL/GenBank/DDBJ databases">
        <authorList>
            <person name="Palmer J.M."/>
        </authorList>
    </citation>
    <scope>NUCLEOTIDE SEQUENCE</scope>
    <source>
        <strain evidence="2">EPUS1.4</strain>
        <tissue evidence="2">Thallus</tissue>
    </source>
</reference>
<evidence type="ECO:0000313" key="2">
    <source>
        <dbReference type="EMBL" id="KAF7507203.1"/>
    </source>
</evidence>
<keyword evidence="3" id="KW-1185">Reference proteome</keyword>
<gene>
    <name evidence="2" type="ORF">GJ744_010885</name>
</gene>
<feature type="region of interest" description="Disordered" evidence="1">
    <location>
        <begin position="1"/>
        <end position="56"/>
    </location>
</feature>
<evidence type="ECO:0000256" key="1">
    <source>
        <dbReference type="SAM" id="MobiDB-lite"/>
    </source>
</evidence>
<protein>
    <submittedName>
        <fullName evidence="2">Uncharacterized protein</fullName>
    </submittedName>
</protein>
<feature type="compositionally biased region" description="Low complexity" evidence="1">
    <location>
        <begin position="12"/>
        <end position="30"/>
    </location>
</feature>
<sequence length="116" mass="12106">MKHTTISTNCDGRSPAASSRAASGTSNGSAYEQARGGILRHVETSREEMDSDERVSRTGCNQFLGGDTALSGLFLSHHASSDSSGPDVDVEGLNSMLTCFAQGGLASQLNAHEAHH</sequence>
<feature type="compositionally biased region" description="Basic and acidic residues" evidence="1">
    <location>
        <begin position="40"/>
        <end position="56"/>
    </location>
</feature>
<organism evidence="2 3">
    <name type="scientific">Endocarpon pusillum</name>
    <dbReference type="NCBI Taxonomy" id="364733"/>
    <lineage>
        <taxon>Eukaryota</taxon>
        <taxon>Fungi</taxon>
        <taxon>Dikarya</taxon>
        <taxon>Ascomycota</taxon>
        <taxon>Pezizomycotina</taxon>
        <taxon>Eurotiomycetes</taxon>
        <taxon>Chaetothyriomycetidae</taxon>
        <taxon>Verrucariales</taxon>
        <taxon>Verrucariaceae</taxon>
        <taxon>Endocarpon</taxon>
    </lineage>
</organism>